<dbReference type="eggNOG" id="COG3568">
    <property type="taxonomic scope" value="Bacteria"/>
</dbReference>
<evidence type="ECO:0000256" key="6">
    <source>
        <dbReference type="ARBA" id="ARBA00022801"/>
    </source>
</evidence>
<dbReference type="GO" id="GO:0006281">
    <property type="term" value="P:DNA repair"/>
    <property type="evidence" value="ECO:0007669"/>
    <property type="project" value="UniProtKB-KW"/>
</dbReference>
<comment type="cofactor">
    <cofactor evidence="1">
        <name>Mn(2+)</name>
        <dbReference type="ChEBI" id="CHEBI:29035"/>
    </cofactor>
</comment>
<comment type="cofactor">
    <cofactor evidence="2">
        <name>Mg(2+)</name>
        <dbReference type="ChEBI" id="CHEBI:18420"/>
    </cofactor>
</comment>
<organism evidence="11 12">
    <name type="scientific">Paludibacter propionicigenes (strain DSM 17365 / JCM 13257 / WB4)</name>
    <dbReference type="NCBI Taxonomy" id="694427"/>
    <lineage>
        <taxon>Bacteria</taxon>
        <taxon>Pseudomonadati</taxon>
        <taxon>Bacteroidota</taxon>
        <taxon>Bacteroidia</taxon>
        <taxon>Bacteroidales</taxon>
        <taxon>Paludibacteraceae</taxon>
        <taxon>Paludibacter</taxon>
    </lineage>
</organism>
<name>E4T8E3_PALPW</name>
<accession>E4T8E3</accession>
<keyword evidence="11" id="KW-0255">Endonuclease</keyword>
<dbReference type="PANTHER" id="PTHR15822:SF4">
    <property type="entry name" value="TYROSYL-DNA PHOSPHODIESTERASE 2"/>
    <property type="match status" value="1"/>
</dbReference>
<evidence type="ECO:0000256" key="2">
    <source>
        <dbReference type="ARBA" id="ARBA00001946"/>
    </source>
</evidence>
<evidence type="ECO:0000256" key="7">
    <source>
        <dbReference type="ARBA" id="ARBA00022842"/>
    </source>
</evidence>
<evidence type="ECO:0000256" key="4">
    <source>
        <dbReference type="ARBA" id="ARBA00022723"/>
    </source>
</evidence>
<dbReference type="PANTHER" id="PTHR15822">
    <property type="entry name" value="TRAF AND TNF RECEPTOR-ASSOCIATED PROTEIN"/>
    <property type="match status" value="1"/>
</dbReference>
<evidence type="ECO:0000256" key="3">
    <source>
        <dbReference type="ARBA" id="ARBA00022722"/>
    </source>
</evidence>
<keyword evidence="3" id="KW-0540">Nuclease</keyword>
<feature type="transmembrane region" description="Helical" evidence="9">
    <location>
        <begin position="38"/>
        <end position="63"/>
    </location>
</feature>
<dbReference type="OrthoDB" id="635146at2"/>
<gene>
    <name evidence="11" type="ordered locus">Palpr_2858</name>
</gene>
<dbReference type="Proteomes" id="UP000008718">
    <property type="component" value="Chromosome"/>
</dbReference>
<dbReference type="AlphaFoldDB" id="E4T8E3"/>
<keyword evidence="6" id="KW-0378">Hydrolase</keyword>
<evidence type="ECO:0000259" key="10">
    <source>
        <dbReference type="Pfam" id="PF03372"/>
    </source>
</evidence>
<dbReference type="KEGG" id="ppn:Palpr_2858"/>
<evidence type="ECO:0000256" key="9">
    <source>
        <dbReference type="SAM" id="Phobius"/>
    </source>
</evidence>
<evidence type="ECO:0000313" key="11">
    <source>
        <dbReference type="EMBL" id="ADQ80987.1"/>
    </source>
</evidence>
<keyword evidence="5" id="KW-0227">DNA damage</keyword>
<dbReference type="SUPFAM" id="SSF56219">
    <property type="entry name" value="DNase I-like"/>
    <property type="match status" value="1"/>
</dbReference>
<dbReference type="RefSeq" id="WP_013446356.1">
    <property type="nucleotide sequence ID" value="NC_014734.1"/>
</dbReference>
<keyword evidence="9" id="KW-0472">Membrane</keyword>
<evidence type="ECO:0000313" key="12">
    <source>
        <dbReference type="Proteomes" id="UP000008718"/>
    </source>
</evidence>
<dbReference type="GO" id="GO:0046872">
    <property type="term" value="F:metal ion binding"/>
    <property type="evidence" value="ECO:0007669"/>
    <property type="project" value="UniProtKB-KW"/>
</dbReference>
<dbReference type="GO" id="GO:0004519">
    <property type="term" value="F:endonuclease activity"/>
    <property type="evidence" value="ECO:0007669"/>
    <property type="project" value="UniProtKB-KW"/>
</dbReference>
<feature type="transmembrane region" description="Helical" evidence="9">
    <location>
        <begin position="12"/>
        <end position="32"/>
    </location>
</feature>
<keyword evidence="4" id="KW-0479">Metal-binding</keyword>
<dbReference type="HOGENOM" id="CLU_060500_0_1_10"/>
<reference key="1">
    <citation type="submission" date="2010-11" db="EMBL/GenBank/DDBJ databases">
        <title>The complete genome of Paludibacter propionicigenes DSM 17365.</title>
        <authorList>
            <consortium name="US DOE Joint Genome Institute (JGI-PGF)"/>
            <person name="Lucas S."/>
            <person name="Copeland A."/>
            <person name="Lapidus A."/>
            <person name="Bruce D."/>
            <person name="Goodwin L."/>
            <person name="Pitluck S."/>
            <person name="Kyrpides N."/>
            <person name="Mavromatis K."/>
            <person name="Ivanova N."/>
            <person name="Munk A.C."/>
            <person name="Brettin T."/>
            <person name="Detter J.C."/>
            <person name="Han C."/>
            <person name="Tapia R."/>
            <person name="Land M."/>
            <person name="Hauser L."/>
            <person name="Markowitz V."/>
            <person name="Cheng J.-F."/>
            <person name="Hugenholtz P."/>
            <person name="Woyke T."/>
            <person name="Wu D."/>
            <person name="Gronow S."/>
            <person name="Wellnitz S."/>
            <person name="Brambilla E."/>
            <person name="Klenk H.-P."/>
            <person name="Eisen J.A."/>
        </authorList>
    </citation>
    <scope>NUCLEOTIDE SEQUENCE</scope>
    <source>
        <strain>WB4</strain>
    </source>
</reference>
<dbReference type="STRING" id="694427.Palpr_2858"/>
<proteinExistence type="predicted"/>
<evidence type="ECO:0000256" key="1">
    <source>
        <dbReference type="ARBA" id="ARBA00001936"/>
    </source>
</evidence>
<keyword evidence="9" id="KW-0812">Transmembrane</keyword>
<dbReference type="GO" id="GO:0004527">
    <property type="term" value="F:exonuclease activity"/>
    <property type="evidence" value="ECO:0007669"/>
    <property type="project" value="UniProtKB-KW"/>
</dbReference>
<feature type="domain" description="Endonuclease/exonuclease/phosphatase" evidence="10">
    <location>
        <begin position="107"/>
        <end position="357"/>
    </location>
</feature>
<keyword evidence="8" id="KW-0234">DNA repair</keyword>
<keyword evidence="7" id="KW-0460">Magnesium</keyword>
<keyword evidence="9" id="KW-1133">Transmembrane helix</keyword>
<protein>
    <submittedName>
        <fullName evidence="11">Endonuclease/exonuclease/phosphatase</fullName>
    </submittedName>
</protein>
<dbReference type="InterPro" id="IPR005135">
    <property type="entry name" value="Endo/exonuclease/phosphatase"/>
</dbReference>
<dbReference type="InterPro" id="IPR036691">
    <property type="entry name" value="Endo/exonu/phosph_ase_sf"/>
</dbReference>
<dbReference type="InterPro" id="IPR051547">
    <property type="entry name" value="TDP2-like"/>
</dbReference>
<evidence type="ECO:0000256" key="5">
    <source>
        <dbReference type="ARBA" id="ARBA00022763"/>
    </source>
</evidence>
<keyword evidence="11" id="KW-0269">Exonuclease</keyword>
<dbReference type="Pfam" id="PF03372">
    <property type="entry name" value="Exo_endo_phos"/>
    <property type="match status" value="1"/>
</dbReference>
<sequence>MFGRILVKWVMIASNIFAATLMLVILIGSVLSPAKFVLPAYCTLAFPAIIVANIGFVVFWLLARKWLFLLSLSLLIFSASEINNTYPVHLGNINQQSETTSGTFKLLSYNTKMCGDLKKHTAENHNKVIQYAIDSNADIICLQEFTVSGSNEYLTMEDINKAFAKYPYKHIQFRQKNSKENGVATFSKFPIVSKQKINYPSAYNNSILSDININGKIVRVINNHLESNRLTEYDKAMPAKLKNNWDTNKLTRVTRHFTNKLGSAFKIRAVQADTVAGVIANSPYKVIVCGDFNDVPSSYTYTKVKGSLKDAFAETGTGLGWTFNERYYHFRIDYVFFDPTAYSIIDYKTDKVNYSDHYPVLCQIKINNN</sequence>
<dbReference type="CDD" id="cd09084">
    <property type="entry name" value="EEP-2"/>
    <property type="match status" value="1"/>
</dbReference>
<dbReference type="EMBL" id="CP002345">
    <property type="protein sequence ID" value="ADQ80987.1"/>
    <property type="molecule type" value="Genomic_DNA"/>
</dbReference>
<dbReference type="Gene3D" id="3.60.10.10">
    <property type="entry name" value="Endonuclease/exonuclease/phosphatase"/>
    <property type="match status" value="1"/>
</dbReference>
<reference evidence="11 12" key="2">
    <citation type="journal article" date="2011" name="Stand. Genomic Sci.">
        <title>Complete genome sequence of Paludibacter propionicigenes type strain (WB4).</title>
        <authorList>
            <person name="Gronow S."/>
            <person name="Munk C."/>
            <person name="Lapidus A."/>
            <person name="Nolan M."/>
            <person name="Lucas S."/>
            <person name="Hammon N."/>
            <person name="Deshpande S."/>
            <person name="Cheng J.F."/>
            <person name="Tapia R."/>
            <person name="Han C."/>
            <person name="Goodwin L."/>
            <person name="Pitluck S."/>
            <person name="Liolios K."/>
            <person name="Ivanova N."/>
            <person name="Mavromatis K."/>
            <person name="Mikhailova N."/>
            <person name="Pati A."/>
            <person name="Chen A."/>
            <person name="Palaniappan K."/>
            <person name="Land M."/>
            <person name="Hauser L."/>
            <person name="Chang Y.J."/>
            <person name="Jeffries C.D."/>
            <person name="Brambilla E."/>
            <person name="Rohde M."/>
            <person name="Goker M."/>
            <person name="Detter J.C."/>
            <person name="Woyke T."/>
            <person name="Bristow J."/>
            <person name="Eisen J.A."/>
            <person name="Markowitz V."/>
            <person name="Hugenholtz P."/>
            <person name="Kyrpides N.C."/>
            <person name="Klenk H.P."/>
        </authorList>
    </citation>
    <scope>NUCLEOTIDE SEQUENCE [LARGE SCALE GENOMIC DNA]</scope>
    <source>
        <strain evidence="12">DSM 17365 / JCM 13257 / WB4</strain>
    </source>
</reference>
<evidence type="ECO:0000256" key="8">
    <source>
        <dbReference type="ARBA" id="ARBA00023204"/>
    </source>
</evidence>
<keyword evidence="12" id="KW-1185">Reference proteome</keyword>